<organism evidence="10 11">
    <name type="scientific">Anaerosporomusa subterranea</name>
    <dbReference type="NCBI Taxonomy" id="1794912"/>
    <lineage>
        <taxon>Bacteria</taxon>
        <taxon>Bacillati</taxon>
        <taxon>Bacillota</taxon>
        <taxon>Negativicutes</taxon>
        <taxon>Acetonemataceae</taxon>
        <taxon>Anaerosporomusa</taxon>
    </lineage>
</organism>
<accession>A0A154BTQ3</accession>
<evidence type="ECO:0000256" key="5">
    <source>
        <dbReference type="ARBA" id="ARBA00022741"/>
    </source>
</evidence>
<dbReference type="Gene3D" id="3.30.70.560">
    <property type="entry name" value="7,8-Dihydro-6-hydroxymethylpterin-pyrophosphokinase HPPK"/>
    <property type="match status" value="1"/>
</dbReference>
<name>A0A154BTQ3_ANASB</name>
<dbReference type="InterPro" id="IPR000550">
    <property type="entry name" value="Hppk"/>
</dbReference>
<comment type="caution">
    <text evidence="10">The sequence shown here is derived from an EMBL/GenBank/DDBJ whole genome shotgun (WGS) entry which is preliminary data.</text>
</comment>
<dbReference type="GO" id="GO:0046654">
    <property type="term" value="P:tetrahydrofolate biosynthetic process"/>
    <property type="evidence" value="ECO:0007669"/>
    <property type="project" value="UniProtKB-UniPathway"/>
</dbReference>
<evidence type="ECO:0000256" key="2">
    <source>
        <dbReference type="ARBA" id="ARBA00005051"/>
    </source>
</evidence>
<evidence type="ECO:0000256" key="3">
    <source>
        <dbReference type="ARBA" id="ARBA00013253"/>
    </source>
</evidence>
<dbReference type="PANTHER" id="PTHR43071">
    <property type="entry name" value="2-AMINO-4-HYDROXY-6-HYDROXYMETHYLDIHYDROPTERIDINE PYROPHOSPHOKINASE"/>
    <property type="match status" value="1"/>
</dbReference>
<gene>
    <name evidence="10" type="ORF">AXX12_04040</name>
</gene>
<dbReference type="UniPathway" id="UPA00077">
    <property type="reaction ID" value="UER00155"/>
</dbReference>
<keyword evidence="5" id="KW-0547">Nucleotide-binding</keyword>
<dbReference type="STRING" id="1794912.AXX12_04040"/>
<dbReference type="NCBIfam" id="TIGR01498">
    <property type="entry name" value="folK"/>
    <property type="match status" value="1"/>
</dbReference>
<keyword evidence="6" id="KW-0418">Kinase</keyword>
<dbReference type="GO" id="GO:0016301">
    <property type="term" value="F:kinase activity"/>
    <property type="evidence" value="ECO:0007669"/>
    <property type="project" value="UniProtKB-KW"/>
</dbReference>
<dbReference type="EMBL" id="LSGP01000013">
    <property type="protein sequence ID" value="KYZ77309.1"/>
    <property type="molecule type" value="Genomic_DNA"/>
</dbReference>
<sequence>MIYLGLGSNMGERECYLRQAVSILAAHPDIQVIKKSAIYETEPFGYIDQAAFLNAVIAIESNLSPAELLRVCLETESCLGRVRNARWGPRTIDIDILLFHDQLIDTDTLKVPHPYMHLRPFVLIPLRDLTGDDIVLHGLTTGELLATCEPSSVTFYQSFD</sequence>
<dbReference type="AlphaFoldDB" id="A0A154BTQ3"/>
<evidence type="ECO:0000256" key="4">
    <source>
        <dbReference type="ARBA" id="ARBA00022679"/>
    </source>
</evidence>
<dbReference type="PANTHER" id="PTHR43071:SF1">
    <property type="entry name" value="2-AMINO-4-HYDROXY-6-HYDROXYMETHYLDIHYDROPTERIDINE PYROPHOSPHOKINASE"/>
    <property type="match status" value="1"/>
</dbReference>
<dbReference type="RefSeq" id="WP_066239415.1">
    <property type="nucleotide sequence ID" value="NZ_LSGP01000013.1"/>
</dbReference>
<dbReference type="OrthoDB" id="9808041at2"/>
<evidence type="ECO:0000256" key="7">
    <source>
        <dbReference type="ARBA" id="ARBA00022840"/>
    </source>
</evidence>
<evidence type="ECO:0000313" key="10">
    <source>
        <dbReference type="EMBL" id="KYZ77309.1"/>
    </source>
</evidence>
<dbReference type="GO" id="GO:0005524">
    <property type="term" value="F:ATP binding"/>
    <property type="evidence" value="ECO:0007669"/>
    <property type="project" value="UniProtKB-KW"/>
</dbReference>
<comment type="catalytic activity">
    <reaction evidence="1">
        <text>6-hydroxymethyl-7,8-dihydropterin + ATP = (7,8-dihydropterin-6-yl)methyl diphosphate + AMP + H(+)</text>
        <dbReference type="Rhea" id="RHEA:11412"/>
        <dbReference type="ChEBI" id="CHEBI:15378"/>
        <dbReference type="ChEBI" id="CHEBI:30616"/>
        <dbReference type="ChEBI" id="CHEBI:44841"/>
        <dbReference type="ChEBI" id="CHEBI:72950"/>
        <dbReference type="ChEBI" id="CHEBI:456215"/>
        <dbReference type="EC" id="2.7.6.3"/>
    </reaction>
</comment>
<evidence type="ECO:0000313" key="11">
    <source>
        <dbReference type="Proteomes" id="UP000076268"/>
    </source>
</evidence>
<keyword evidence="7" id="KW-0067">ATP-binding</keyword>
<dbReference type="EC" id="2.7.6.3" evidence="3"/>
<dbReference type="InterPro" id="IPR035907">
    <property type="entry name" value="Hppk_sf"/>
</dbReference>
<dbReference type="GO" id="GO:0046656">
    <property type="term" value="P:folic acid biosynthetic process"/>
    <property type="evidence" value="ECO:0007669"/>
    <property type="project" value="UniProtKB-KW"/>
</dbReference>
<keyword evidence="11" id="KW-1185">Reference proteome</keyword>
<reference evidence="10 11" key="1">
    <citation type="submission" date="2016-02" db="EMBL/GenBank/DDBJ databases">
        <title>Anaerosporomusa subterraneum gen. nov., sp. nov., a spore-forming obligate anaerobe isolated from saprolite.</title>
        <authorList>
            <person name="Choi J.K."/>
            <person name="Shah M."/>
            <person name="Yee N."/>
        </authorList>
    </citation>
    <scope>NUCLEOTIDE SEQUENCE [LARGE SCALE GENOMIC DNA]</scope>
    <source>
        <strain evidence="10 11">RU4</strain>
    </source>
</reference>
<protein>
    <recommendedName>
        <fullName evidence="3">2-amino-4-hydroxy-6-hydroxymethyldihydropteridine diphosphokinase</fullName>
        <ecNumber evidence="3">2.7.6.3</ecNumber>
    </recommendedName>
</protein>
<keyword evidence="8" id="KW-0289">Folate biosynthesis</keyword>
<dbReference type="SUPFAM" id="SSF55083">
    <property type="entry name" value="6-hydroxymethyl-7,8-dihydropterin pyrophosphokinase, HPPK"/>
    <property type="match status" value="1"/>
</dbReference>
<dbReference type="CDD" id="cd00483">
    <property type="entry name" value="HPPK"/>
    <property type="match status" value="1"/>
</dbReference>
<proteinExistence type="predicted"/>
<dbReference type="GO" id="GO:0003848">
    <property type="term" value="F:2-amino-4-hydroxy-6-hydroxymethyldihydropteridine diphosphokinase activity"/>
    <property type="evidence" value="ECO:0007669"/>
    <property type="project" value="UniProtKB-EC"/>
</dbReference>
<comment type="pathway">
    <text evidence="2">Cofactor biosynthesis; tetrahydrofolate biosynthesis; 2-amino-4-hydroxy-6-hydroxymethyl-7,8-dihydropteridine diphosphate from 7,8-dihydroneopterin triphosphate: step 4/4.</text>
</comment>
<dbReference type="Proteomes" id="UP000076268">
    <property type="component" value="Unassembled WGS sequence"/>
</dbReference>
<evidence type="ECO:0000259" key="9">
    <source>
        <dbReference type="PROSITE" id="PS00794"/>
    </source>
</evidence>
<evidence type="ECO:0000256" key="6">
    <source>
        <dbReference type="ARBA" id="ARBA00022777"/>
    </source>
</evidence>
<keyword evidence="4" id="KW-0808">Transferase</keyword>
<feature type="domain" description="7,8-dihydro-6-hydroxymethylpterin-pyrophosphokinase" evidence="9">
    <location>
        <begin position="86"/>
        <end position="97"/>
    </location>
</feature>
<evidence type="ECO:0000256" key="8">
    <source>
        <dbReference type="ARBA" id="ARBA00022909"/>
    </source>
</evidence>
<dbReference type="Pfam" id="PF01288">
    <property type="entry name" value="HPPK"/>
    <property type="match status" value="1"/>
</dbReference>
<dbReference type="PROSITE" id="PS00794">
    <property type="entry name" value="HPPK"/>
    <property type="match status" value="1"/>
</dbReference>
<evidence type="ECO:0000256" key="1">
    <source>
        <dbReference type="ARBA" id="ARBA00000198"/>
    </source>
</evidence>